<evidence type="ECO:0000256" key="4">
    <source>
        <dbReference type="ARBA" id="ARBA00022927"/>
    </source>
</evidence>
<reference evidence="10" key="1">
    <citation type="journal article" date="2013" name="Environ. Microbiol.">
        <title>Microbiota from the distal guts of lean and obese adolescents exhibit partial functional redundancy besides clear differences in community structure.</title>
        <authorList>
            <person name="Ferrer M."/>
            <person name="Ruiz A."/>
            <person name="Lanza F."/>
            <person name="Haange S.B."/>
            <person name="Oberbach A."/>
            <person name="Till H."/>
            <person name="Bargiela R."/>
            <person name="Campoy C."/>
            <person name="Segura M.T."/>
            <person name="Richter M."/>
            <person name="von Bergen M."/>
            <person name="Seifert J."/>
            <person name="Suarez A."/>
        </authorList>
    </citation>
    <scope>NUCLEOTIDE SEQUENCE</scope>
</reference>
<keyword evidence="4" id="KW-0653">Protein transport</keyword>
<feature type="non-terminal residue" evidence="10">
    <location>
        <position position="96"/>
    </location>
</feature>
<dbReference type="Pfam" id="PF22599">
    <property type="entry name" value="SecDF_P1_head"/>
    <property type="match status" value="1"/>
</dbReference>
<sequence>MDDIMLSYPTVNAEITDGNAVISGDFTAKEAQDLASKINAGALPFQLETSNYGTISATLGENSLVAMAYAGVIAFIIIAIIMILFYRLPGFVAVIS</sequence>
<evidence type="ECO:0000256" key="5">
    <source>
        <dbReference type="ARBA" id="ARBA00022989"/>
    </source>
</evidence>
<dbReference type="InterPro" id="IPR054384">
    <property type="entry name" value="SecDF_P1_head"/>
</dbReference>
<keyword evidence="2" id="KW-1003">Cell membrane</keyword>
<evidence type="ECO:0000256" key="7">
    <source>
        <dbReference type="ARBA" id="ARBA00023136"/>
    </source>
</evidence>
<feature type="transmembrane region" description="Helical" evidence="8">
    <location>
        <begin position="66"/>
        <end position="86"/>
    </location>
</feature>
<name>K1UN48_9ZZZZ</name>
<evidence type="ECO:0000256" key="2">
    <source>
        <dbReference type="ARBA" id="ARBA00022475"/>
    </source>
</evidence>
<evidence type="ECO:0000256" key="8">
    <source>
        <dbReference type="SAM" id="Phobius"/>
    </source>
</evidence>
<keyword evidence="5 8" id="KW-1133">Transmembrane helix</keyword>
<keyword evidence="7 8" id="KW-0472">Membrane</keyword>
<evidence type="ECO:0000256" key="3">
    <source>
        <dbReference type="ARBA" id="ARBA00022692"/>
    </source>
</evidence>
<keyword evidence="6" id="KW-0811">Translocation</keyword>
<dbReference type="GO" id="GO:0015031">
    <property type="term" value="P:protein transport"/>
    <property type="evidence" value="ECO:0007669"/>
    <property type="project" value="UniProtKB-KW"/>
</dbReference>
<evidence type="ECO:0000256" key="1">
    <source>
        <dbReference type="ARBA" id="ARBA00022448"/>
    </source>
</evidence>
<keyword evidence="1" id="KW-0813">Transport</keyword>
<feature type="domain" description="SecDF P1 head subdomain" evidence="9">
    <location>
        <begin position="2"/>
        <end position="44"/>
    </location>
</feature>
<dbReference type="PANTHER" id="PTHR30081:SF1">
    <property type="entry name" value="PROTEIN TRANSLOCASE SUBUNIT SECD"/>
    <property type="match status" value="1"/>
</dbReference>
<organism evidence="10">
    <name type="scientific">human gut metagenome</name>
    <dbReference type="NCBI Taxonomy" id="408170"/>
    <lineage>
        <taxon>unclassified sequences</taxon>
        <taxon>metagenomes</taxon>
        <taxon>organismal metagenomes</taxon>
    </lineage>
</organism>
<dbReference type="SUPFAM" id="SSF82866">
    <property type="entry name" value="Multidrug efflux transporter AcrB transmembrane domain"/>
    <property type="match status" value="1"/>
</dbReference>
<dbReference type="EMBL" id="AJWY01000067">
    <property type="protein sequence ID" value="EKC81679.1"/>
    <property type="molecule type" value="Genomic_DNA"/>
</dbReference>
<dbReference type="GO" id="GO:0005886">
    <property type="term" value="C:plasma membrane"/>
    <property type="evidence" value="ECO:0007669"/>
    <property type="project" value="TreeGrafter"/>
</dbReference>
<evidence type="ECO:0000256" key="6">
    <source>
        <dbReference type="ARBA" id="ARBA00023010"/>
    </source>
</evidence>
<keyword evidence="3 8" id="KW-0812">Transmembrane</keyword>
<evidence type="ECO:0000313" key="10">
    <source>
        <dbReference type="EMBL" id="EKC81679.1"/>
    </source>
</evidence>
<comment type="caution">
    <text evidence="10">The sequence shown here is derived from an EMBL/GenBank/DDBJ whole genome shotgun (WGS) entry which is preliminary data.</text>
</comment>
<gene>
    <name evidence="10" type="ORF">LEA_00091</name>
</gene>
<dbReference type="InterPro" id="IPR022813">
    <property type="entry name" value="SecD/SecF_arch_bac"/>
</dbReference>
<dbReference type="PANTHER" id="PTHR30081">
    <property type="entry name" value="PROTEIN-EXPORT MEMBRANE PROTEIN SEC"/>
    <property type="match status" value="1"/>
</dbReference>
<dbReference type="AlphaFoldDB" id="K1UN48"/>
<protein>
    <submittedName>
        <fullName evidence="10">Preprotein translocase subunit SecD</fullName>
    </submittedName>
</protein>
<accession>K1UN48</accession>
<dbReference type="Gene3D" id="3.30.1360.200">
    <property type="match status" value="1"/>
</dbReference>
<proteinExistence type="predicted"/>
<evidence type="ECO:0000259" key="9">
    <source>
        <dbReference type="Pfam" id="PF22599"/>
    </source>
</evidence>